<proteinExistence type="predicted"/>
<reference evidence="1 2" key="1">
    <citation type="journal article" date="2017" name="Infect. Genet. Evol.">
        <title>Comparative genome analysis of fish pathogen Flavobacterium columnare reveals extensive sequence diversity within the species.</title>
        <authorList>
            <person name="Kayansamruaj P."/>
            <person name="Dong H.T."/>
            <person name="Hirono I."/>
            <person name="Kondo H."/>
            <person name="Senapin S."/>
            <person name="Rodkhum C."/>
        </authorList>
    </citation>
    <scope>NUCLEOTIDE SEQUENCE [LARGE SCALE GENOMIC DNA]</scope>
    <source>
        <strain evidence="1 2">1214</strain>
    </source>
</reference>
<dbReference type="OrthoDB" id="680899at2"/>
<accession>A0A246GBD9</accession>
<dbReference type="EMBL" id="MTCY01000013">
    <property type="protein sequence ID" value="OWP77959.1"/>
    <property type="molecule type" value="Genomic_DNA"/>
</dbReference>
<dbReference type="Proteomes" id="UP000198034">
    <property type="component" value="Unassembled WGS sequence"/>
</dbReference>
<comment type="caution">
    <text evidence="1">The sequence shown here is derived from an EMBL/GenBank/DDBJ whole genome shotgun (WGS) entry which is preliminary data.</text>
</comment>
<evidence type="ECO:0000313" key="2">
    <source>
        <dbReference type="Proteomes" id="UP000198034"/>
    </source>
</evidence>
<sequence length="93" mass="10885">MKTMIKRINVINDQFTVNEAKEVLLDYISKSIKRNKIENFSSQIRLGIDDEKALNRIEHLKAQLDSLSTFLKEAQLNNKTLKIKSFIEIQYVD</sequence>
<dbReference type="AlphaFoldDB" id="A0A246GBD9"/>
<name>A0A246GBD9_9FLAO</name>
<protein>
    <submittedName>
        <fullName evidence="1">Uncharacterized protein</fullName>
    </submittedName>
</protein>
<evidence type="ECO:0000313" key="1">
    <source>
        <dbReference type="EMBL" id="OWP77959.1"/>
    </source>
</evidence>
<gene>
    <name evidence="1" type="ORF">BWK62_06165</name>
</gene>
<organism evidence="1 2">
    <name type="scientific">Flavobacterium columnare</name>
    <dbReference type="NCBI Taxonomy" id="996"/>
    <lineage>
        <taxon>Bacteria</taxon>
        <taxon>Pseudomonadati</taxon>
        <taxon>Bacteroidota</taxon>
        <taxon>Flavobacteriia</taxon>
        <taxon>Flavobacteriales</taxon>
        <taxon>Flavobacteriaceae</taxon>
        <taxon>Flavobacterium</taxon>
    </lineage>
</organism>